<sequence>MIKNLLFDLGGVIMDLDRDRCVRAFERLGMKDADDFLGVYGQKGAFLALESGKIDADEFHRQVRPMIDRPKVSDEEIDNAFNEFLVGIPVARLEALRALRKDYKIYLLSNTNPIMINSRIAEEFRKEGFEMADYFDGIFTSYEAGCCKPGKEIFDYTEREGHIKPDETLFFDDSQANVDAARSYGFNAVLVKPGDEFKNLLDEFLN</sequence>
<dbReference type="SFLD" id="SFLDG01129">
    <property type="entry name" value="C1.5:_HAD__Beta-PGM__Phosphata"/>
    <property type="match status" value="1"/>
</dbReference>
<dbReference type="CDD" id="cd02603">
    <property type="entry name" value="HAD_sEH-N_like"/>
    <property type="match status" value="1"/>
</dbReference>
<dbReference type="AlphaFoldDB" id="A0A4P7W1T7"/>
<organism evidence="1 2">
    <name type="scientific">Duncaniella dubosii</name>
    <dbReference type="NCBI Taxonomy" id="2518971"/>
    <lineage>
        <taxon>Bacteria</taxon>
        <taxon>Pseudomonadati</taxon>
        <taxon>Bacteroidota</taxon>
        <taxon>Bacteroidia</taxon>
        <taxon>Bacteroidales</taxon>
        <taxon>Muribaculaceae</taxon>
        <taxon>Duncaniella</taxon>
    </lineage>
</organism>
<accession>A0A4P7W1T7</accession>
<dbReference type="SUPFAM" id="SSF56784">
    <property type="entry name" value="HAD-like"/>
    <property type="match status" value="1"/>
</dbReference>
<dbReference type="InterPro" id="IPR036412">
    <property type="entry name" value="HAD-like_sf"/>
</dbReference>
<dbReference type="PANTHER" id="PTHR43611:SF3">
    <property type="entry name" value="FLAVIN MONONUCLEOTIDE HYDROLASE 1, CHLOROPLATIC"/>
    <property type="match status" value="1"/>
</dbReference>
<keyword evidence="2" id="KW-1185">Reference proteome</keyword>
<dbReference type="Gene3D" id="1.10.150.240">
    <property type="entry name" value="Putative phosphatase, domain 2"/>
    <property type="match status" value="1"/>
</dbReference>
<dbReference type="PRINTS" id="PR00413">
    <property type="entry name" value="HADHALOGNASE"/>
</dbReference>
<protein>
    <submittedName>
        <fullName evidence="1">HAD family phosphatase</fullName>
    </submittedName>
</protein>
<dbReference type="InterPro" id="IPR023198">
    <property type="entry name" value="PGP-like_dom2"/>
</dbReference>
<dbReference type="Pfam" id="PF00702">
    <property type="entry name" value="Hydrolase"/>
    <property type="match status" value="1"/>
</dbReference>
<gene>
    <name evidence="1" type="ORF">E7747_05465</name>
</gene>
<reference evidence="2" key="1">
    <citation type="submission" date="2019-02" db="EMBL/GenBank/DDBJ databases">
        <title>Isolation and identification of novel species under the genus Muribaculum.</title>
        <authorList>
            <person name="Miyake S."/>
            <person name="Ding Y."/>
            <person name="Low A."/>
            <person name="Soh M."/>
            <person name="Seedorf H."/>
        </authorList>
    </citation>
    <scope>NUCLEOTIDE SEQUENCE [LARGE SCALE GENOMIC DNA]</scope>
    <source>
        <strain evidence="2">H5</strain>
    </source>
</reference>
<name>A0A4P7W1T7_9BACT</name>
<evidence type="ECO:0000313" key="2">
    <source>
        <dbReference type="Proteomes" id="UP000297149"/>
    </source>
</evidence>
<dbReference type="EMBL" id="CP039396">
    <property type="protein sequence ID" value="QCD41777.1"/>
    <property type="molecule type" value="Genomic_DNA"/>
</dbReference>
<dbReference type="SFLD" id="SFLDS00003">
    <property type="entry name" value="Haloacid_Dehalogenase"/>
    <property type="match status" value="1"/>
</dbReference>
<dbReference type="InterPro" id="IPR023214">
    <property type="entry name" value="HAD_sf"/>
</dbReference>
<dbReference type="KEGG" id="ddb:E7747_05465"/>
<dbReference type="Gene3D" id="3.40.50.1000">
    <property type="entry name" value="HAD superfamily/HAD-like"/>
    <property type="match status" value="1"/>
</dbReference>
<dbReference type="NCBIfam" id="TIGR01509">
    <property type="entry name" value="HAD-SF-IA-v3"/>
    <property type="match status" value="1"/>
</dbReference>
<proteinExistence type="predicted"/>
<dbReference type="Proteomes" id="UP000297149">
    <property type="component" value="Chromosome"/>
</dbReference>
<dbReference type="RefSeq" id="WP_136414605.1">
    <property type="nucleotide sequence ID" value="NZ_CP039396.1"/>
</dbReference>
<dbReference type="PANTHER" id="PTHR43611">
    <property type="entry name" value="ALPHA-D-GLUCOSE 1-PHOSPHATE PHOSPHATASE"/>
    <property type="match status" value="1"/>
</dbReference>
<evidence type="ECO:0000313" key="1">
    <source>
        <dbReference type="EMBL" id="QCD41777.1"/>
    </source>
</evidence>
<dbReference type="InterPro" id="IPR006439">
    <property type="entry name" value="HAD-SF_hydro_IA"/>
</dbReference>